<dbReference type="EMBL" id="JAAXKZ010000031">
    <property type="protein sequence ID" value="NMH92088.1"/>
    <property type="molecule type" value="Genomic_DNA"/>
</dbReference>
<keyword evidence="2 4" id="KW-0238">DNA-binding</keyword>
<dbReference type="InterPro" id="IPR009057">
    <property type="entry name" value="Homeodomain-like_sf"/>
</dbReference>
<evidence type="ECO:0000313" key="7">
    <source>
        <dbReference type="Proteomes" id="UP000586918"/>
    </source>
</evidence>
<feature type="domain" description="HTH tetR-type" evidence="5">
    <location>
        <begin position="17"/>
        <end position="77"/>
    </location>
</feature>
<protein>
    <submittedName>
        <fullName evidence="6">TetR/AcrR family transcriptional regulator</fullName>
    </submittedName>
</protein>
<feature type="DNA-binding region" description="H-T-H motif" evidence="4">
    <location>
        <begin position="40"/>
        <end position="59"/>
    </location>
</feature>
<evidence type="ECO:0000256" key="3">
    <source>
        <dbReference type="ARBA" id="ARBA00023163"/>
    </source>
</evidence>
<dbReference type="PANTHER" id="PTHR30055:SF234">
    <property type="entry name" value="HTH-TYPE TRANSCRIPTIONAL REGULATOR BETI"/>
    <property type="match status" value="1"/>
</dbReference>
<evidence type="ECO:0000256" key="1">
    <source>
        <dbReference type="ARBA" id="ARBA00023015"/>
    </source>
</evidence>
<evidence type="ECO:0000259" key="5">
    <source>
        <dbReference type="PROSITE" id="PS50977"/>
    </source>
</evidence>
<evidence type="ECO:0000256" key="2">
    <source>
        <dbReference type="ARBA" id="ARBA00023125"/>
    </source>
</evidence>
<name>A0A848DHC8_9PSEU</name>
<dbReference type="InterPro" id="IPR001647">
    <property type="entry name" value="HTH_TetR"/>
</dbReference>
<evidence type="ECO:0000256" key="4">
    <source>
        <dbReference type="PROSITE-ProRule" id="PRU00335"/>
    </source>
</evidence>
<evidence type="ECO:0000313" key="6">
    <source>
        <dbReference type="EMBL" id="NMH92088.1"/>
    </source>
</evidence>
<dbReference type="RefSeq" id="WP_169412802.1">
    <property type="nucleotide sequence ID" value="NZ_JAAXKZ010000031.1"/>
</dbReference>
<reference evidence="6 7" key="1">
    <citation type="submission" date="2020-04" db="EMBL/GenBank/DDBJ databases">
        <authorList>
            <person name="Klaysubun C."/>
            <person name="Duangmal K."/>
            <person name="Lipun K."/>
        </authorList>
    </citation>
    <scope>NUCLEOTIDE SEQUENCE [LARGE SCALE GENOMIC DNA]</scope>
    <source>
        <strain evidence="6 7">DSM 45300</strain>
    </source>
</reference>
<keyword evidence="7" id="KW-1185">Reference proteome</keyword>
<dbReference type="GO" id="GO:0003700">
    <property type="term" value="F:DNA-binding transcription factor activity"/>
    <property type="evidence" value="ECO:0007669"/>
    <property type="project" value="TreeGrafter"/>
</dbReference>
<dbReference type="PROSITE" id="PS50977">
    <property type="entry name" value="HTH_TETR_2"/>
    <property type="match status" value="1"/>
</dbReference>
<dbReference type="SUPFAM" id="SSF46689">
    <property type="entry name" value="Homeodomain-like"/>
    <property type="match status" value="1"/>
</dbReference>
<dbReference type="GO" id="GO:0000976">
    <property type="term" value="F:transcription cis-regulatory region binding"/>
    <property type="evidence" value="ECO:0007669"/>
    <property type="project" value="TreeGrafter"/>
</dbReference>
<keyword evidence="1" id="KW-0805">Transcription regulation</keyword>
<proteinExistence type="predicted"/>
<comment type="caution">
    <text evidence="6">The sequence shown here is derived from an EMBL/GenBank/DDBJ whole genome shotgun (WGS) entry which is preliminary data.</text>
</comment>
<accession>A0A848DHC8</accession>
<organism evidence="6 7">
    <name type="scientific">Pseudonocardia bannensis</name>
    <dbReference type="NCBI Taxonomy" id="630973"/>
    <lineage>
        <taxon>Bacteria</taxon>
        <taxon>Bacillati</taxon>
        <taxon>Actinomycetota</taxon>
        <taxon>Actinomycetes</taxon>
        <taxon>Pseudonocardiales</taxon>
        <taxon>Pseudonocardiaceae</taxon>
        <taxon>Pseudonocardia</taxon>
    </lineage>
</organism>
<dbReference type="AlphaFoldDB" id="A0A848DHC8"/>
<gene>
    <name evidence="6" type="ORF">HF519_11015</name>
</gene>
<keyword evidence="3" id="KW-0804">Transcription</keyword>
<dbReference type="Pfam" id="PF00440">
    <property type="entry name" value="TetR_N"/>
    <property type="match status" value="1"/>
</dbReference>
<dbReference type="PANTHER" id="PTHR30055">
    <property type="entry name" value="HTH-TYPE TRANSCRIPTIONAL REGULATOR RUTR"/>
    <property type="match status" value="1"/>
</dbReference>
<dbReference type="InterPro" id="IPR050109">
    <property type="entry name" value="HTH-type_TetR-like_transc_reg"/>
</dbReference>
<sequence length="196" mass="21770">MKTTRGYRMTARAAAAEQTHRRILDAARVRFLGAPYEEVTLAAIAAEAGVSTQTLLNRFGSKEGLVVEFATEFSREIDSLRATARAGDPRSAVRVVLRQYEMMGDLNIRTLALEDRIPALAEVSRMGREHHQAWLEETFGALLPSDSRARRTMLLALYAATDVYLWKLLRRDLGASLAETARVMERLVRGALAPPG</sequence>
<dbReference type="Proteomes" id="UP000586918">
    <property type="component" value="Unassembled WGS sequence"/>
</dbReference>
<dbReference type="Gene3D" id="1.10.357.10">
    <property type="entry name" value="Tetracycline Repressor, domain 2"/>
    <property type="match status" value="1"/>
</dbReference>